<gene>
    <name evidence="2" type="ORF">NDU88_004239</name>
</gene>
<proteinExistence type="predicted"/>
<comment type="caution">
    <text evidence="2">The sequence shown here is derived from an EMBL/GenBank/DDBJ whole genome shotgun (WGS) entry which is preliminary data.</text>
</comment>
<reference evidence="2" key="1">
    <citation type="journal article" date="2022" name="bioRxiv">
        <title>Sequencing and chromosome-scale assembly of the giantPleurodeles waltlgenome.</title>
        <authorList>
            <person name="Brown T."/>
            <person name="Elewa A."/>
            <person name="Iarovenko S."/>
            <person name="Subramanian E."/>
            <person name="Araus A.J."/>
            <person name="Petzold A."/>
            <person name="Susuki M."/>
            <person name="Suzuki K.-i.T."/>
            <person name="Hayashi T."/>
            <person name="Toyoda A."/>
            <person name="Oliveira C."/>
            <person name="Osipova E."/>
            <person name="Leigh N.D."/>
            <person name="Simon A."/>
            <person name="Yun M.H."/>
        </authorList>
    </citation>
    <scope>NUCLEOTIDE SEQUENCE</scope>
    <source>
        <strain evidence="2">20211129_DDA</strain>
        <tissue evidence="2">Liver</tissue>
    </source>
</reference>
<keyword evidence="3" id="KW-1185">Reference proteome</keyword>
<evidence type="ECO:0000313" key="3">
    <source>
        <dbReference type="Proteomes" id="UP001066276"/>
    </source>
</evidence>
<dbReference type="EMBL" id="JANPWB010000005">
    <property type="protein sequence ID" value="KAJ1187463.1"/>
    <property type="molecule type" value="Genomic_DNA"/>
</dbReference>
<feature type="region of interest" description="Disordered" evidence="1">
    <location>
        <begin position="1"/>
        <end position="29"/>
    </location>
</feature>
<protein>
    <submittedName>
        <fullName evidence="2">Uncharacterized protein</fullName>
    </submittedName>
</protein>
<dbReference type="Proteomes" id="UP001066276">
    <property type="component" value="Chromosome 3_1"/>
</dbReference>
<evidence type="ECO:0000256" key="1">
    <source>
        <dbReference type="SAM" id="MobiDB-lite"/>
    </source>
</evidence>
<accession>A0AAV7UIJ8</accession>
<dbReference type="AlphaFoldDB" id="A0AAV7UIJ8"/>
<organism evidence="2 3">
    <name type="scientific">Pleurodeles waltl</name>
    <name type="common">Iberian ribbed newt</name>
    <dbReference type="NCBI Taxonomy" id="8319"/>
    <lineage>
        <taxon>Eukaryota</taxon>
        <taxon>Metazoa</taxon>
        <taxon>Chordata</taxon>
        <taxon>Craniata</taxon>
        <taxon>Vertebrata</taxon>
        <taxon>Euteleostomi</taxon>
        <taxon>Amphibia</taxon>
        <taxon>Batrachia</taxon>
        <taxon>Caudata</taxon>
        <taxon>Salamandroidea</taxon>
        <taxon>Salamandridae</taxon>
        <taxon>Pleurodelinae</taxon>
        <taxon>Pleurodeles</taxon>
    </lineage>
</organism>
<sequence length="88" mass="9956">MRIRVASDASVLRTDPSPAFKSSRKSRHPRIEESIRLLKELGWEDLLESSAEVGNVDWGRARPVRRESEGVTEAAFAYLKLSKSTKSR</sequence>
<name>A0AAV7UIJ8_PLEWA</name>
<evidence type="ECO:0000313" key="2">
    <source>
        <dbReference type="EMBL" id="KAJ1187463.1"/>
    </source>
</evidence>